<evidence type="ECO:0000313" key="2">
    <source>
        <dbReference type="Proteomes" id="UP000092661"/>
    </source>
</evidence>
<sequence>MNGFQLLDEQDNRIYFVFTPDHPHPFSFFEQHLETVMERVESKAPSRERCLWILKRIAIICEDKISYFPDNELLIEPDVFMETTIQLDFIILLFIKYSPSAPFELQPVETIESHPNFEDAQKFAIEQIALLKTASPDIEIKALGAKMIYNVTLS</sequence>
<gene>
    <name evidence="1" type="ORF">BBH88_11040</name>
</gene>
<accession>A0ABN4RFK2</accession>
<keyword evidence="2" id="KW-1185">Reference proteome</keyword>
<reference evidence="1" key="1">
    <citation type="submission" date="2016-10" db="EMBL/GenBank/DDBJ databases">
        <authorList>
            <person name="See-Too W.S."/>
        </authorList>
    </citation>
    <scope>NUCLEOTIDE SEQUENCE</scope>
    <source>
        <strain evidence="1">DSM 14505</strain>
    </source>
</reference>
<name>A0ABN4RFK2_9BACL</name>
<proteinExistence type="predicted"/>
<organism evidence="1 2">
    <name type="scientific">Planococcus antarcticus DSM 14505</name>
    <dbReference type="NCBI Taxonomy" id="1185653"/>
    <lineage>
        <taxon>Bacteria</taxon>
        <taxon>Bacillati</taxon>
        <taxon>Bacillota</taxon>
        <taxon>Bacilli</taxon>
        <taxon>Bacillales</taxon>
        <taxon>Caryophanaceae</taxon>
        <taxon>Planococcus</taxon>
    </lineage>
</organism>
<protein>
    <submittedName>
        <fullName evidence="1">Uncharacterized protein</fullName>
    </submittedName>
</protein>
<dbReference type="RefSeq" id="WP_065536813.1">
    <property type="nucleotide sequence ID" value="NZ_CP016534.2"/>
</dbReference>
<dbReference type="Proteomes" id="UP000092661">
    <property type="component" value="Chromosome"/>
</dbReference>
<dbReference type="EMBL" id="CP016534">
    <property type="protein sequence ID" value="ANU10807.1"/>
    <property type="molecule type" value="Genomic_DNA"/>
</dbReference>
<evidence type="ECO:0000313" key="1">
    <source>
        <dbReference type="EMBL" id="ANU10807.1"/>
    </source>
</evidence>